<dbReference type="PANTHER" id="PTHR46112">
    <property type="entry name" value="AMINOPEPTIDASE"/>
    <property type="match status" value="1"/>
</dbReference>
<dbReference type="SUPFAM" id="SSF55920">
    <property type="entry name" value="Creatinase/aminopeptidase"/>
    <property type="match status" value="1"/>
</dbReference>
<dbReference type="InterPro" id="IPR050659">
    <property type="entry name" value="Peptidase_M24B"/>
</dbReference>
<proteinExistence type="predicted"/>
<evidence type="ECO:0000313" key="4">
    <source>
        <dbReference type="Proteomes" id="UP000193570"/>
    </source>
</evidence>
<evidence type="ECO:0000259" key="1">
    <source>
        <dbReference type="Pfam" id="PF00557"/>
    </source>
</evidence>
<dbReference type="Pfam" id="PF00557">
    <property type="entry name" value="Peptidase_M24"/>
    <property type="match status" value="1"/>
</dbReference>
<dbReference type="GO" id="GO:0016980">
    <property type="term" value="F:creatinase activity"/>
    <property type="evidence" value="ECO:0007669"/>
    <property type="project" value="UniProtKB-EC"/>
</dbReference>
<name>A0A1X6YKD1_9RHOB</name>
<evidence type="ECO:0000259" key="2">
    <source>
        <dbReference type="Pfam" id="PF01321"/>
    </source>
</evidence>
<reference evidence="3 4" key="1">
    <citation type="submission" date="2017-03" db="EMBL/GenBank/DDBJ databases">
        <authorList>
            <person name="Afonso C.L."/>
            <person name="Miller P.J."/>
            <person name="Scott M.A."/>
            <person name="Spackman E."/>
            <person name="Goraichik I."/>
            <person name="Dimitrov K.M."/>
            <person name="Suarez D.L."/>
            <person name="Swayne D.E."/>
        </authorList>
    </citation>
    <scope>NUCLEOTIDE SEQUENCE [LARGE SCALE GENOMIC DNA]</scope>
    <source>
        <strain evidence="3 4">CECT 8625</strain>
    </source>
</reference>
<dbReference type="InterPro" id="IPR029149">
    <property type="entry name" value="Creatin/AminoP/Spt16_N"/>
</dbReference>
<organism evidence="3 4">
    <name type="scientific">Roseivivax jejudonensis</name>
    <dbReference type="NCBI Taxonomy" id="1529041"/>
    <lineage>
        <taxon>Bacteria</taxon>
        <taxon>Pseudomonadati</taxon>
        <taxon>Pseudomonadota</taxon>
        <taxon>Alphaproteobacteria</taxon>
        <taxon>Rhodobacterales</taxon>
        <taxon>Roseobacteraceae</taxon>
        <taxon>Roseivivax</taxon>
    </lineage>
</organism>
<dbReference type="EC" id="3.5.3.3" evidence="3"/>
<dbReference type="OrthoDB" id="9803194at2"/>
<evidence type="ECO:0000313" key="3">
    <source>
        <dbReference type="EMBL" id="SLN23979.1"/>
    </source>
</evidence>
<dbReference type="Gene3D" id="3.40.350.10">
    <property type="entry name" value="Creatinase/prolidase N-terminal domain"/>
    <property type="match status" value="1"/>
</dbReference>
<dbReference type="Proteomes" id="UP000193570">
    <property type="component" value="Unassembled WGS sequence"/>
</dbReference>
<dbReference type="AlphaFoldDB" id="A0A1X6YKD1"/>
<dbReference type="EMBL" id="FWFK01000001">
    <property type="protein sequence ID" value="SLN23979.1"/>
    <property type="molecule type" value="Genomic_DNA"/>
</dbReference>
<dbReference type="RefSeq" id="WP_085790680.1">
    <property type="nucleotide sequence ID" value="NZ_FWFK01000001.1"/>
</dbReference>
<dbReference type="InterPro" id="IPR000587">
    <property type="entry name" value="Creatinase_N"/>
</dbReference>
<dbReference type="SUPFAM" id="SSF53092">
    <property type="entry name" value="Creatinase/prolidase N-terminal domain"/>
    <property type="match status" value="1"/>
</dbReference>
<sequence>MNRPDAYRLHNGAKAPLPFAPDEYDARLAGLRRIMDDRGIDACLLTSMAAVAYYSGFLYCAFGRSYGVVVTPGDCVTIGAGIDAGQPWRRCHGDAITYTDWQRGNFWRVAARIAGRGCTLGIEGDHVTLEARRAIADAFAPAEMIEIHDATMRQRMIKSPAEIALIRAGAAVADLGGEAIRDAIAPGAREIDIAMAGRDAMEIAIADRFPDAEYRDTWVWFQSGLNTDGAHNPVTARCLETGDILSLNTFPMISGYYTALERTLFVGSVDDASRAVWEANVATHEYGMSLLRPGATCAGVTEALNAFLEDRNLLRYRTFGYGHSFGILSHYYGREAGLELREDVDTTLAPGMVVSMEPMLTIPHGEPGAGGYREHDILVITEDGAENITGFPYGPAHNVVP</sequence>
<dbReference type="PANTHER" id="PTHR46112:SF2">
    <property type="entry name" value="XAA-PRO AMINOPEPTIDASE P-RELATED"/>
    <property type="match status" value="1"/>
</dbReference>
<keyword evidence="3" id="KW-0378">Hydrolase</keyword>
<keyword evidence="4" id="KW-1185">Reference proteome</keyword>
<accession>A0A1X6YKD1</accession>
<feature type="domain" description="Creatinase N-terminal" evidence="2">
    <location>
        <begin position="27"/>
        <end position="157"/>
    </location>
</feature>
<protein>
    <submittedName>
        <fullName evidence="3">Creatinase</fullName>
        <ecNumber evidence="3">3.5.3.3</ecNumber>
    </submittedName>
</protein>
<feature type="domain" description="Peptidase M24" evidence="1">
    <location>
        <begin position="165"/>
        <end position="382"/>
    </location>
</feature>
<gene>
    <name evidence="3" type="ORF">ROJ8625_00981</name>
</gene>
<dbReference type="Gene3D" id="3.90.230.10">
    <property type="entry name" value="Creatinase/methionine aminopeptidase superfamily"/>
    <property type="match status" value="1"/>
</dbReference>
<dbReference type="InterPro" id="IPR036005">
    <property type="entry name" value="Creatinase/aminopeptidase-like"/>
</dbReference>
<dbReference type="InterPro" id="IPR000994">
    <property type="entry name" value="Pept_M24"/>
</dbReference>
<dbReference type="Pfam" id="PF01321">
    <property type="entry name" value="Creatinase_N"/>
    <property type="match status" value="1"/>
</dbReference>